<dbReference type="RefSeq" id="WP_010006960.1">
    <property type="nucleotide sequence ID" value="NZ_JAGYGP010000001.1"/>
</dbReference>
<dbReference type="GO" id="GO:0016887">
    <property type="term" value="F:ATP hydrolysis activity"/>
    <property type="evidence" value="ECO:0007669"/>
    <property type="project" value="InterPro"/>
</dbReference>
<evidence type="ECO:0000259" key="4">
    <source>
        <dbReference type="PROSITE" id="PS50893"/>
    </source>
</evidence>
<dbReference type="Proteomes" id="UP000295681">
    <property type="component" value="Unassembled WGS sequence"/>
</dbReference>
<dbReference type="AlphaFoldDB" id="A0A4R5NAF0"/>
<dbReference type="InterPro" id="IPR003439">
    <property type="entry name" value="ABC_transporter-like_ATP-bd"/>
</dbReference>
<keyword evidence="2" id="KW-0547">Nucleotide-binding</keyword>
<keyword evidence="6" id="KW-1185">Reference proteome</keyword>
<dbReference type="Gene3D" id="3.40.50.300">
    <property type="entry name" value="P-loop containing nucleotide triphosphate hydrolases"/>
    <property type="match status" value="1"/>
</dbReference>
<keyword evidence="3" id="KW-0067">ATP-binding</keyword>
<evidence type="ECO:0000256" key="1">
    <source>
        <dbReference type="ARBA" id="ARBA00022448"/>
    </source>
</evidence>
<sequence length="296" mass="33105">MAKVLEVQQLNKYFGQFQALKNVSFDIEKGEVFGFLGPNGSGKSTTIRAILGLIKHDSGDIKLLGMDTAQHMMAAHQRIAYVPDDVYLWPNLTGGEVIDLLLRMSGHEHTSRTDALIKKFELNTKKKSRTYSTGNRQKVPLIVAFSLDVDLYIFDEPTSGLDPLQARNFQEEVLALKQAGKTVLLSSHILSEVEKMIDKLAIIRNGEIIESGTLSSMQNLAELNVKATLPDYETVLRFSHRHKFASIHNTASFAIRRDELATVLRELSEADVQDLQITPPTLEDLFIQYYDVGGAQ</sequence>
<dbReference type="PANTHER" id="PTHR42939">
    <property type="entry name" value="ABC TRANSPORTER ATP-BINDING PROTEIN ALBC-RELATED"/>
    <property type="match status" value="1"/>
</dbReference>
<evidence type="ECO:0000256" key="2">
    <source>
        <dbReference type="ARBA" id="ARBA00022741"/>
    </source>
</evidence>
<keyword evidence="1" id="KW-0813">Transport</keyword>
<protein>
    <recommendedName>
        <fullName evidence="4">ABC transporter domain-containing protein</fullName>
    </recommendedName>
</protein>
<evidence type="ECO:0000313" key="5">
    <source>
        <dbReference type="EMBL" id="TDG69460.1"/>
    </source>
</evidence>
<accession>A0A4R5NAF0</accession>
<dbReference type="Pfam" id="PF00005">
    <property type="entry name" value="ABC_tran"/>
    <property type="match status" value="1"/>
</dbReference>
<organism evidence="5 6">
    <name type="scientific">Leuconostoc fallax</name>
    <dbReference type="NCBI Taxonomy" id="1251"/>
    <lineage>
        <taxon>Bacteria</taxon>
        <taxon>Bacillati</taxon>
        <taxon>Bacillota</taxon>
        <taxon>Bacilli</taxon>
        <taxon>Lactobacillales</taxon>
        <taxon>Lactobacillaceae</taxon>
        <taxon>Leuconostoc</taxon>
    </lineage>
</organism>
<evidence type="ECO:0000256" key="3">
    <source>
        <dbReference type="ARBA" id="ARBA00022840"/>
    </source>
</evidence>
<dbReference type="InterPro" id="IPR027417">
    <property type="entry name" value="P-loop_NTPase"/>
</dbReference>
<dbReference type="GO" id="GO:0005524">
    <property type="term" value="F:ATP binding"/>
    <property type="evidence" value="ECO:0007669"/>
    <property type="project" value="UniProtKB-KW"/>
</dbReference>
<dbReference type="PANTHER" id="PTHR42939:SF1">
    <property type="entry name" value="ABC TRANSPORTER ATP-BINDING PROTEIN ALBC-RELATED"/>
    <property type="match status" value="1"/>
</dbReference>
<gene>
    <name evidence="5" type="ORF">C5L23_000922</name>
</gene>
<dbReference type="SUPFAM" id="SSF52540">
    <property type="entry name" value="P-loop containing nucleoside triphosphate hydrolases"/>
    <property type="match status" value="1"/>
</dbReference>
<reference evidence="5 6" key="1">
    <citation type="journal article" date="2019" name="Appl. Microbiol. Biotechnol.">
        <title>Uncovering carbohydrate metabolism through a genotype-phenotype association study of 56 lactic acid bacteria genomes.</title>
        <authorList>
            <person name="Buron-Moles G."/>
            <person name="Chailyan A."/>
            <person name="Dolejs I."/>
            <person name="Forster J."/>
            <person name="Miks M.H."/>
        </authorList>
    </citation>
    <scope>NUCLEOTIDE SEQUENCE [LARGE SCALE GENOMIC DNA]</scope>
    <source>
        <strain evidence="5 6">ATCC 700006</strain>
    </source>
</reference>
<comment type="caution">
    <text evidence="5">The sequence shown here is derived from an EMBL/GenBank/DDBJ whole genome shotgun (WGS) entry which is preliminary data.</text>
</comment>
<feature type="domain" description="ABC transporter" evidence="4">
    <location>
        <begin position="5"/>
        <end position="230"/>
    </location>
</feature>
<dbReference type="STRING" id="907931.GCA_000165675_01633"/>
<name>A0A4R5NAF0_9LACO</name>
<dbReference type="InterPro" id="IPR003593">
    <property type="entry name" value="AAA+_ATPase"/>
</dbReference>
<dbReference type="CDD" id="cd03230">
    <property type="entry name" value="ABC_DR_subfamily_A"/>
    <property type="match status" value="1"/>
</dbReference>
<dbReference type="EMBL" id="PUFI01000005">
    <property type="protein sequence ID" value="TDG69460.1"/>
    <property type="molecule type" value="Genomic_DNA"/>
</dbReference>
<dbReference type="SMART" id="SM00382">
    <property type="entry name" value="AAA"/>
    <property type="match status" value="1"/>
</dbReference>
<evidence type="ECO:0000313" key="6">
    <source>
        <dbReference type="Proteomes" id="UP000295681"/>
    </source>
</evidence>
<dbReference type="PROSITE" id="PS50893">
    <property type="entry name" value="ABC_TRANSPORTER_2"/>
    <property type="match status" value="1"/>
</dbReference>
<dbReference type="InterPro" id="IPR051782">
    <property type="entry name" value="ABC_Transporter_VariousFunc"/>
</dbReference>
<proteinExistence type="predicted"/>